<dbReference type="SUPFAM" id="SSF48403">
    <property type="entry name" value="Ankyrin repeat"/>
    <property type="match status" value="1"/>
</dbReference>
<dbReference type="EMBL" id="AGSI01000019">
    <property type="protein sequence ID" value="EIE19312.1"/>
    <property type="molecule type" value="Genomic_DNA"/>
</dbReference>
<dbReference type="GeneID" id="17037489"/>
<dbReference type="PROSITE" id="PS50297">
    <property type="entry name" value="ANK_REP_REGION"/>
    <property type="match status" value="3"/>
</dbReference>
<dbReference type="PANTHER" id="PTHR24173">
    <property type="entry name" value="ANKYRIN REPEAT CONTAINING"/>
    <property type="match status" value="1"/>
</dbReference>
<protein>
    <submittedName>
        <fullName evidence="5">Ankyrin</fullName>
    </submittedName>
</protein>
<dbReference type="Proteomes" id="UP000007264">
    <property type="component" value="Unassembled WGS sequence"/>
</dbReference>
<keyword evidence="2 3" id="KW-0040">ANK repeat</keyword>
<dbReference type="InterPro" id="IPR036770">
    <property type="entry name" value="Ankyrin_rpt-contain_sf"/>
</dbReference>
<dbReference type="Gene3D" id="1.25.40.20">
    <property type="entry name" value="Ankyrin repeat-containing domain"/>
    <property type="match status" value="2"/>
</dbReference>
<keyword evidence="6" id="KW-1185">Reference proteome</keyword>
<dbReference type="PROSITE" id="PS50088">
    <property type="entry name" value="ANK_REPEAT"/>
    <property type="match status" value="3"/>
</dbReference>
<feature type="region of interest" description="Disordered" evidence="4">
    <location>
        <begin position="87"/>
        <end position="107"/>
    </location>
</feature>
<feature type="repeat" description="ANK" evidence="3">
    <location>
        <begin position="204"/>
        <end position="236"/>
    </location>
</feature>
<proteinExistence type="predicted"/>
<evidence type="ECO:0000256" key="1">
    <source>
        <dbReference type="ARBA" id="ARBA00022737"/>
    </source>
</evidence>
<gene>
    <name evidence="5" type="ORF">COCSUDRAFT_58605</name>
</gene>
<dbReference type="SMART" id="SM00248">
    <property type="entry name" value="ANK"/>
    <property type="match status" value="3"/>
</dbReference>
<sequence length="352" mass="36439">MGAEQSQMPGYSTVDLDMSEDERKQALYALIQKAEALMQGKPADILAGTKTAGKGPLNDVGNQLQPPSYTGQKAAWKLPLSSWASGSGKKVSGGLSGTGGDQTPPLFDVSFSTGPQDQAALQDAIKAALSQGIEGSTDEEGEVSATASSDGGCSDKENPGAAATPEVKAKTALALQRAVMSRDGAMLRHLLRFENASLEDQTQEVLAPLHVAAAQGYGEMVSILALLGANLDARSRDMGDTPLHLAAAAGSLNDRGRQEVLDMLLGLGASADLPNKASEGRSPLHVAAMTGSVSALEKLLAAGAPRGALDKDNLRPVDLAMACGAKEAIDYLNALDAKAQASKIKQYQQWLS</sequence>
<evidence type="ECO:0000256" key="2">
    <source>
        <dbReference type="ARBA" id="ARBA00023043"/>
    </source>
</evidence>
<feature type="repeat" description="ANK" evidence="3">
    <location>
        <begin position="238"/>
        <end position="276"/>
    </location>
</feature>
<evidence type="ECO:0000256" key="3">
    <source>
        <dbReference type="PROSITE-ProRule" id="PRU00023"/>
    </source>
</evidence>
<name>I0YLP3_COCSC</name>
<dbReference type="Pfam" id="PF12796">
    <property type="entry name" value="Ank_2"/>
    <property type="match status" value="2"/>
</dbReference>
<reference evidence="5 6" key="1">
    <citation type="journal article" date="2012" name="Genome Biol.">
        <title>The genome of the polar eukaryotic microalga coccomyxa subellipsoidea reveals traits of cold adaptation.</title>
        <authorList>
            <person name="Blanc G."/>
            <person name="Agarkova I."/>
            <person name="Grimwood J."/>
            <person name="Kuo A."/>
            <person name="Brueggeman A."/>
            <person name="Dunigan D."/>
            <person name="Gurnon J."/>
            <person name="Ladunga I."/>
            <person name="Lindquist E."/>
            <person name="Lucas S."/>
            <person name="Pangilinan J."/>
            <person name="Proschold T."/>
            <person name="Salamov A."/>
            <person name="Schmutz J."/>
            <person name="Weeks D."/>
            <person name="Yamada T."/>
            <person name="Claverie J.M."/>
            <person name="Grigoriev I."/>
            <person name="Van Etten J."/>
            <person name="Lomsadze A."/>
            <person name="Borodovsky M."/>
        </authorList>
    </citation>
    <scope>NUCLEOTIDE SEQUENCE [LARGE SCALE GENOMIC DNA]</scope>
    <source>
        <strain evidence="5 6">C-169</strain>
    </source>
</reference>
<evidence type="ECO:0000313" key="6">
    <source>
        <dbReference type="Proteomes" id="UP000007264"/>
    </source>
</evidence>
<dbReference type="InterPro" id="IPR002110">
    <property type="entry name" value="Ankyrin_rpt"/>
</dbReference>
<accession>I0YLP3</accession>
<dbReference type="STRING" id="574566.I0YLP3"/>
<feature type="repeat" description="ANK" evidence="3">
    <location>
        <begin position="279"/>
        <end position="311"/>
    </location>
</feature>
<dbReference type="AlphaFoldDB" id="I0YLP3"/>
<comment type="caution">
    <text evidence="5">The sequence shown here is derived from an EMBL/GenBank/DDBJ whole genome shotgun (WGS) entry which is preliminary data.</text>
</comment>
<evidence type="ECO:0000313" key="5">
    <source>
        <dbReference type="EMBL" id="EIE19312.1"/>
    </source>
</evidence>
<dbReference type="eggNOG" id="KOG4177">
    <property type="taxonomic scope" value="Eukaryota"/>
</dbReference>
<evidence type="ECO:0000256" key="4">
    <source>
        <dbReference type="SAM" id="MobiDB-lite"/>
    </source>
</evidence>
<dbReference type="RefSeq" id="XP_005643856.1">
    <property type="nucleotide sequence ID" value="XM_005643799.1"/>
</dbReference>
<keyword evidence="1" id="KW-0677">Repeat</keyword>
<dbReference type="KEGG" id="csl:COCSUDRAFT_58605"/>
<dbReference type="OrthoDB" id="515479at2759"/>
<feature type="region of interest" description="Disordered" evidence="4">
    <location>
        <begin position="133"/>
        <end position="167"/>
    </location>
</feature>
<organism evidence="5 6">
    <name type="scientific">Coccomyxa subellipsoidea (strain C-169)</name>
    <name type="common">Green microalga</name>
    <dbReference type="NCBI Taxonomy" id="574566"/>
    <lineage>
        <taxon>Eukaryota</taxon>
        <taxon>Viridiplantae</taxon>
        <taxon>Chlorophyta</taxon>
        <taxon>core chlorophytes</taxon>
        <taxon>Trebouxiophyceae</taxon>
        <taxon>Trebouxiophyceae incertae sedis</taxon>
        <taxon>Coccomyxaceae</taxon>
        <taxon>Coccomyxa</taxon>
        <taxon>Coccomyxa subellipsoidea</taxon>
    </lineage>
</organism>
<dbReference type="PANTHER" id="PTHR24173:SF74">
    <property type="entry name" value="ANKYRIN REPEAT DOMAIN-CONTAINING PROTEIN 16"/>
    <property type="match status" value="1"/>
</dbReference>